<sequence length="469" mass="52592">LALTSRTFLVQVVSFASTFFLTIFLDPQIFGIYGIVTASIAIFRNFSDIGLAAALIQKKEQVTKEDLKTTFVVQQILAVLLFAAIFAVSPLLKRVYGFDQSAIFLLYALGFSFFLSSLKTIPSVLLERTLQFNLLIIPQLLETLVYSVLVVIFAWRGMGINSFSYAVLAQGIVGLIAMYIVSPWKPGFAFSRHSLRKLLKFGVPYQANTFVAMAKDDLMTIFLGKVIGTTGLGYLLWAKKWAEQPLRFFMDNVLKVTFPAFSRMQEDREELRKAVEKSVFFLAFLTFPILVGFSLLASSLVEVIPRWTKWQPALLALYLYCFNSAWATVSTTMTNLLNALGKIKTTFKLMLMWLVLTWVLMPILGVKLGYNGIALSAAIISVSSVVAVYCAKKSINFDLRSSVGKPLVASLSMGVVLFVFKPFIFNLWLSIGLRIFVATITYFFVSYILVGKSLLIDLSKIYHEIKKKN</sequence>
<feature type="transmembrane region" description="Helical" evidence="7">
    <location>
        <begin position="278"/>
        <end position="297"/>
    </location>
</feature>
<evidence type="ECO:0000313" key="9">
    <source>
        <dbReference type="Proteomes" id="UP000229502"/>
    </source>
</evidence>
<feature type="transmembrane region" description="Helical" evidence="7">
    <location>
        <begin position="403"/>
        <end position="425"/>
    </location>
</feature>
<feature type="transmembrane region" description="Helical" evidence="7">
    <location>
        <begin position="71"/>
        <end position="92"/>
    </location>
</feature>
<feature type="transmembrane region" description="Helical" evidence="7">
    <location>
        <begin position="317"/>
        <end position="337"/>
    </location>
</feature>
<feature type="transmembrane region" description="Helical" evidence="7">
    <location>
        <begin position="372"/>
        <end position="391"/>
    </location>
</feature>
<feature type="transmembrane region" description="Helical" evidence="7">
    <location>
        <begin position="162"/>
        <end position="181"/>
    </location>
</feature>
<dbReference type="GO" id="GO:0005886">
    <property type="term" value="C:plasma membrane"/>
    <property type="evidence" value="ECO:0007669"/>
    <property type="project" value="UniProtKB-SubCell"/>
</dbReference>
<evidence type="ECO:0000256" key="5">
    <source>
        <dbReference type="ARBA" id="ARBA00022989"/>
    </source>
</evidence>
<feature type="transmembrane region" description="Helical" evidence="7">
    <location>
        <begin position="132"/>
        <end position="155"/>
    </location>
</feature>
<evidence type="ECO:0000256" key="4">
    <source>
        <dbReference type="ARBA" id="ARBA00022692"/>
    </source>
</evidence>
<keyword evidence="4 7" id="KW-0812">Transmembrane</keyword>
<name>A0A2M6YS87_9BACT</name>
<proteinExistence type="inferred from homology"/>
<accession>A0A2M6YS87</accession>
<feature type="non-terminal residue" evidence="8">
    <location>
        <position position="1"/>
    </location>
</feature>
<evidence type="ECO:0000256" key="1">
    <source>
        <dbReference type="ARBA" id="ARBA00004651"/>
    </source>
</evidence>
<feature type="transmembrane region" description="Helical" evidence="7">
    <location>
        <begin position="431"/>
        <end position="450"/>
    </location>
</feature>
<feature type="transmembrane region" description="Helical" evidence="7">
    <location>
        <begin position="104"/>
        <end position="126"/>
    </location>
</feature>
<evidence type="ECO:0000313" key="8">
    <source>
        <dbReference type="EMBL" id="PIU36356.1"/>
    </source>
</evidence>
<evidence type="ECO:0000256" key="3">
    <source>
        <dbReference type="ARBA" id="ARBA00022475"/>
    </source>
</evidence>
<comment type="subcellular location">
    <subcellularLocation>
        <location evidence="1">Cell membrane</location>
        <topology evidence="1">Multi-pass membrane protein</topology>
    </subcellularLocation>
</comment>
<reference evidence="9" key="1">
    <citation type="submission" date="2017-09" db="EMBL/GenBank/DDBJ databases">
        <title>Depth-based differentiation of microbial function through sediment-hosted aquifers and enrichment of novel symbionts in the deep terrestrial subsurface.</title>
        <authorList>
            <person name="Probst A.J."/>
            <person name="Ladd B."/>
            <person name="Jarett J.K."/>
            <person name="Geller-Mcgrath D.E."/>
            <person name="Sieber C.M.K."/>
            <person name="Emerson J.B."/>
            <person name="Anantharaman K."/>
            <person name="Thomas B.C."/>
            <person name="Malmstrom R."/>
            <person name="Stieglmeier M."/>
            <person name="Klingl A."/>
            <person name="Woyke T."/>
            <person name="Ryan C.M."/>
            <person name="Banfield J.F."/>
        </authorList>
    </citation>
    <scope>NUCLEOTIDE SEQUENCE [LARGE SCALE GENOMIC DNA]</scope>
</reference>
<feature type="transmembrane region" description="Helical" evidence="7">
    <location>
        <begin position="349"/>
        <end position="366"/>
    </location>
</feature>
<evidence type="ECO:0000256" key="7">
    <source>
        <dbReference type="SAM" id="Phobius"/>
    </source>
</evidence>
<comment type="caution">
    <text evidence="8">The sequence shown here is derived from an EMBL/GenBank/DDBJ whole genome shotgun (WGS) entry which is preliminary data.</text>
</comment>
<keyword evidence="3" id="KW-1003">Cell membrane</keyword>
<dbReference type="AlphaFoldDB" id="A0A2M6YS87"/>
<dbReference type="PANTHER" id="PTHR30250:SF10">
    <property type="entry name" value="LIPOPOLYSACCHARIDE BIOSYNTHESIS PROTEIN WZXC"/>
    <property type="match status" value="1"/>
</dbReference>
<organism evidence="8 9">
    <name type="scientific">Candidatus Shapirobacteria bacterium CG07_land_8_20_14_0_80_39_18</name>
    <dbReference type="NCBI Taxonomy" id="1974882"/>
    <lineage>
        <taxon>Bacteria</taxon>
        <taxon>Candidatus Shapironibacteriota</taxon>
    </lineage>
</organism>
<feature type="transmembrane region" description="Helical" evidence="7">
    <location>
        <begin position="218"/>
        <end position="237"/>
    </location>
</feature>
<dbReference type="InterPro" id="IPR050833">
    <property type="entry name" value="Poly_Biosynth_Transport"/>
</dbReference>
<keyword evidence="6 7" id="KW-0472">Membrane</keyword>
<dbReference type="EMBL" id="PEWZ01000002">
    <property type="protein sequence ID" value="PIU36356.1"/>
    <property type="molecule type" value="Genomic_DNA"/>
</dbReference>
<dbReference type="Proteomes" id="UP000229502">
    <property type="component" value="Unassembled WGS sequence"/>
</dbReference>
<dbReference type="Pfam" id="PF13440">
    <property type="entry name" value="Polysacc_synt_3"/>
    <property type="match status" value="1"/>
</dbReference>
<gene>
    <name evidence="8" type="ORF">COT03_00015</name>
</gene>
<keyword evidence="5 7" id="KW-1133">Transmembrane helix</keyword>
<evidence type="ECO:0000256" key="2">
    <source>
        <dbReference type="ARBA" id="ARBA00007430"/>
    </source>
</evidence>
<feature type="transmembrane region" description="Helical" evidence="7">
    <location>
        <begin position="32"/>
        <end position="56"/>
    </location>
</feature>
<evidence type="ECO:0000256" key="6">
    <source>
        <dbReference type="ARBA" id="ARBA00023136"/>
    </source>
</evidence>
<dbReference type="PANTHER" id="PTHR30250">
    <property type="entry name" value="PST FAMILY PREDICTED COLANIC ACID TRANSPORTER"/>
    <property type="match status" value="1"/>
</dbReference>
<protein>
    <submittedName>
        <fullName evidence="8">Uncharacterized protein</fullName>
    </submittedName>
</protein>
<comment type="similarity">
    <text evidence="2">Belongs to the polysaccharide synthase family.</text>
</comment>